<dbReference type="AlphaFoldDB" id="A0A1X7VJJ7"/>
<dbReference type="InParanoid" id="A0A1X7VJJ7"/>
<name>A0A1X7VJJ7_AMPQE</name>
<reference evidence="1" key="1">
    <citation type="submission" date="2017-05" db="UniProtKB">
        <authorList>
            <consortium name="EnsemblMetazoa"/>
        </authorList>
    </citation>
    <scope>IDENTIFICATION</scope>
</reference>
<sequence>MTCQAKLIFKWNTMSLVVQKKIAKRDLITMYLTYEPGSKINLWTERKSDTFGPCVDFDDETDIAPKAKKGRLEHLMKCVMSLYLKNVTLYFSNLKKNILKWSHQSYVYGAKLIESGRHESY</sequence>
<protein>
    <submittedName>
        <fullName evidence="1">Uncharacterized protein</fullName>
    </submittedName>
</protein>
<organism evidence="1">
    <name type="scientific">Amphimedon queenslandica</name>
    <name type="common">Sponge</name>
    <dbReference type="NCBI Taxonomy" id="400682"/>
    <lineage>
        <taxon>Eukaryota</taxon>
        <taxon>Metazoa</taxon>
        <taxon>Porifera</taxon>
        <taxon>Demospongiae</taxon>
        <taxon>Heteroscleromorpha</taxon>
        <taxon>Haplosclerida</taxon>
        <taxon>Niphatidae</taxon>
        <taxon>Amphimedon</taxon>
    </lineage>
</organism>
<dbReference type="EnsemblMetazoa" id="Aqu2.1.40526_001">
    <property type="protein sequence ID" value="Aqu2.1.40526_001"/>
    <property type="gene ID" value="Aqu2.1.40526"/>
</dbReference>
<proteinExistence type="predicted"/>
<evidence type="ECO:0000313" key="1">
    <source>
        <dbReference type="EnsemblMetazoa" id="Aqu2.1.40526_001"/>
    </source>
</evidence>
<accession>A0A1X7VJJ7</accession>